<evidence type="ECO:0000313" key="5">
    <source>
        <dbReference type="EMBL" id="RFP76963.1"/>
    </source>
</evidence>
<dbReference type="Pfam" id="PF01381">
    <property type="entry name" value="HTH_3"/>
    <property type="match status" value="2"/>
</dbReference>
<dbReference type="GO" id="GO:0003677">
    <property type="term" value="F:DNA binding"/>
    <property type="evidence" value="ECO:0007669"/>
    <property type="project" value="UniProtKB-KW"/>
</dbReference>
<dbReference type="GO" id="GO:0003700">
    <property type="term" value="F:DNA-binding transcription factor activity"/>
    <property type="evidence" value="ECO:0007669"/>
    <property type="project" value="TreeGrafter"/>
</dbReference>
<dbReference type="SMART" id="SM00530">
    <property type="entry name" value="HTH_XRE"/>
    <property type="match status" value="2"/>
</dbReference>
<dbReference type="PROSITE" id="PS50943">
    <property type="entry name" value="HTH_CROC1"/>
    <property type="match status" value="2"/>
</dbReference>
<evidence type="ECO:0000259" key="4">
    <source>
        <dbReference type="PROSITE" id="PS50943"/>
    </source>
</evidence>
<keyword evidence="1" id="KW-0805">Transcription regulation</keyword>
<dbReference type="PANTHER" id="PTHR46797:SF23">
    <property type="entry name" value="HTH-TYPE TRANSCRIPTIONAL REGULATOR SUTR"/>
    <property type="match status" value="1"/>
</dbReference>
<evidence type="ECO:0000256" key="3">
    <source>
        <dbReference type="ARBA" id="ARBA00023163"/>
    </source>
</evidence>
<dbReference type="InterPro" id="IPR001387">
    <property type="entry name" value="Cro/C1-type_HTH"/>
</dbReference>
<comment type="caution">
    <text evidence="5">The sequence shown here is derived from an EMBL/GenBank/DDBJ whole genome shotgun (WGS) entry which is preliminary data.</text>
</comment>
<feature type="domain" description="HTH cro/C1-type" evidence="4">
    <location>
        <begin position="39"/>
        <end position="93"/>
    </location>
</feature>
<gene>
    <name evidence="5" type="ORF">DY262_18310</name>
</gene>
<keyword evidence="2" id="KW-0238">DNA-binding</keyword>
<protein>
    <submittedName>
        <fullName evidence="5">Helix-turn-helix domain-containing protein</fullName>
    </submittedName>
</protein>
<dbReference type="PANTHER" id="PTHR46797">
    <property type="entry name" value="HTH-TYPE TRANSCRIPTIONAL REGULATOR"/>
    <property type="match status" value="1"/>
</dbReference>
<dbReference type="SUPFAM" id="SSF47413">
    <property type="entry name" value="lambda repressor-like DNA-binding domains"/>
    <property type="match status" value="2"/>
</dbReference>
<reference evidence="5 6" key="1">
    <citation type="submission" date="2018-08" db="EMBL/GenBank/DDBJ databases">
        <title>Hydrogenophaga sp. LA-38 isolated from sludge.</title>
        <authorList>
            <person name="Im W.-T."/>
        </authorList>
    </citation>
    <scope>NUCLEOTIDE SEQUENCE [LARGE SCALE GENOMIC DNA]</scope>
    <source>
        <strain evidence="5 6">LA-38</strain>
    </source>
</reference>
<dbReference type="EMBL" id="QVLS01000013">
    <property type="protein sequence ID" value="RFP76963.1"/>
    <property type="molecule type" value="Genomic_DNA"/>
</dbReference>
<keyword evidence="6" id="KW-1185">Reference proteome</keyword>
<name>A0A372EF02_9BURK</name>
<sequence length="188" mass="19924">MASILPQECHPSKCQTNTFGVTHPSPPSVDPFGILVANVIALRAKGNWSIRALAEQAQLSRTFVANLEKGSSKLSLSAVDQLAAALGVTTGSLFAAKPVPRDEEASVIEEVVAQNLVSARQALKLTQETLGQQSGVSMYVIAHIERRARNPSLQTLARLAAPLHLTLEELLSVPGKASGARGTPQRDT</sequence>
<dbReference type="InterPro" id="IPR050807">
    <property type="entry name" value="TransReg_Diox_bact_type"/>
</dbReference>
<evidence type="ECO:0000256" key="1">
    <source>
        <dbReference type="ARBA" id="ARBA00023015"/>
    </source>
</evidence>
<dbReference type="GO" id="GO:0005829">
    <property type="term" value="C:cytosol"/>
    <property type="evidence" value="ECO:0007669"/>
    <property type="project" value="TreeGrafter"/>
</dbReference>
<dbReference type="AlphaFoldDB" id="A0A372EF02"/>
<dbReference type="Gene3D" id="1.10.260.40">
    <property type="entry name" value="lambda repressor-like DNA-binding domains"/>
    <property type="match status" value="2"/>
</dbReference>
<dbReference type="CDD" id="cd00093">
    <property type="entry name" value="HTH_XRE"/>
    <property type="match status" value="2"/>
</dbReference>
<organism evidence="5 6">
    <name type="scientific">Hydrogenophaga borbori</name>
    <dbReference type="NCBI Taxonomy" id="2294117"/>
    <lineage>
        <taxon>Bacteria</taxon>
        <taxon>Pseudomonadati</taxon>
        <taxon>Pseudomonadota</taxon>
        <taxon>Betaproteobacteria</taxon>
        <taxon>Burkholderiales</taxon>
        <taxon>Comamonadaceae</taxon>
        <taxon>Hydrogenophaga</taxon>
    </lineage>
</organism>
<evidence type="ECO:0000313" key="6">
    <source>
        <dbReference type="Proteomes" id="UP000261931"/>
    </source>
</evidence>
<keyword evidence="3" id="KW-0804">Transcription</keyword>
<evidence type="ECO:0000256" key="2">
    <source>
        <dbReference type="ARBA" id="ARBA00023125"/>
    </source>
</evidence>
<feature type="domain" description="HTH cro/C1-type" evidence="4">
    <location>
        <begin position="116"/>
        <end position="170"/>
    </location>
</feature>
<proteinExistence type="predicted"/>
<accession>A0A372EF02</accession>
<dbReference type="InterPro" id="IPR010982">
    <property type="entry name" value="Lambda_DNA-bd_dom_sf"/>
</dbReference>
<dbReference type="Proteomes" id="UP000261931">
    <property type="component" value="Unassembled WGS sequence"/>
</dbReference>